<dbReference type="OrthoDB" id="366390at2759"/>
<dbReference type="Pfam" id="PF12796">
    <property type="entry name" value="Ank_2"/>
    <property type="match status" value="1"/>
</dbReference>
<protein>
    <submittedName>
        <fullName evidence="4">Uncharacterized protein</fullName>
    </submittedName>
</protein>
<proteinExistence type="predicted"/>
<evidence type="ECO:0000256" key="3">
    <source>
        <dbReference type="PROSITE-ProRule" id="PRU00023"/>
    </source>
</evidence>
<dbReference type="PANTHER" id="PTHR24173:SF44">
    <property type="entry name" value="ANKYRIN REPEAT AND SOCS BOX PROTEIN 13"/>
    <property type="match status" value="1"/>
</dbReference>
<evidence type="ECO:0000313" key="5">
    <source>
        <dbReference type="Proteomes" id="UP000276834"/>
    </source>
</evidence>
<feature type="repeat" description="ANK" evidence="3">
    <location>
        <begin position="180"/>
        <end position="212"/>
    </location>
</feature>
<dbReference type="Gene3D" id="1.25.40.20">
    <property type="entry name" value="Ankyrin repeat-containing domain"/>
    <property type="match status" value="1"/>
</dbReference>
<dbReference type="InterPro" id="IPR002110">
    <property type="entry name" value="Ankyrin_rpt"/>
</dbReference>
<dbReference type="InterPro" id="IPR036770">
    <property type="entry name" value="Ankyrin_rpt-contain_sf"/>
</dbReference>
<dbReference type="PROSITE" id="PS50297">
    <property type="entry name" value="ANK_REP_REGION"/>
    <property type="match status" value="2"/>
</dbReference>
<dbReference type="STRING" id="44316.ENSEGOP00005017772"/>
<gene>
    <name evidence="4" type="ORF">DV515_00014969</name>
</gene>
<dbReference type="AlphaFoldDB" id="A0A3L8RWU3"/>
<comment type="caution">
    <text evidence="4">The sequence shown here is derived from an EMBL/GenBank/DDBJ whole genome shotgun (WGS) entry which is preliminary data.</text>
</comment>
<dbReference type="Proteomes" id="UP000276834">
    <property type="component" value="Unassembled WGS sequence"/>
</dbReference>
<evidence type="ECO:0000256" key="2">
    <source>
        <dbReference type="ARBA" id="ARBA00023043"/>
    </source>
</evidence>
<feature type="repeat" description="ANK" evidence="3">
    <location>
        <begin position="212"/>
        <end position="244"/>
    </location>
</feature>
<sequence>MRQIYQEIMRIGPLEELLEKHILRTVLLETAGVDVKYVRGPVLVSEQSLLNVMGSITGRRDESQEPICTQQACGPAQVFWQALLAGDQGTVAKILRDPQNNLSPNAVFDTSDLEEWKNYRFNPRGLSMGQRWGSAWLCAVGHGCCWGCVLRVLLGLQSSGNGNKSMGTCSGLWSLSYEQELTTPLHITAGRGYADCLRLLLLRGAAVDFAPGGKTALHEACAAASTACVRLLLGSGADPEAVSEDGYRPLHLCKSSDSIE</sequence>
<accession>A0A3L8RWU3</accession>
<dbReference type="SMART" id="SM00248">
    <property type="entry name" value="ANK"/>
    <property type="match status" value="2"/>
</dbReference>
<evidence type="ECO:0000256" key="1">
    <source>
        <dbReference type="ARBA" id="ARBA00022737"/>
    </source>
</evidence>
<evidence type="ECO:0000313" key="4">
    <source>
        <dbReference type="EMBL" id="RLV89324.1"/>
    </source>
</evidence>
<keyword evidence="1" id="KW-0677">Repeat</keyword>
<keyword evidence="5" id="KW-1185">Reference proteome</keyword>
<dbReference type="SUPFAM" id="SSF48403">
    <property type="entry name" value="Ankyrin repeat"/>
    <property type="match status" value="1"/>
</dbReference>
<dbReference type="EMBL" id="QUSF01000150">
    <property type="protein sequence ID" value="RLV89324.1"/>
    <property type="molecule type" value="Genomic_DNA"/>
</dbReference>
<keyword evidence="2 3" id="KW-0040">ANK repeat</keyword>
<dbReference type="PANTHER" id="PTHR24173">
    <property type="entry name" value="ANKYRIN REPEAT CONTAINING"/>
    <property type="match status" value="1"/>
</dbReference>
<name>A0A3L8RWU3_CHLGU</name>
<dbReference type="PROSITE" id="PS50088">
    <property type="entry name" value="ANK_REPEAT"/>
    <property type="match status" value="2"/>
</dbReference>
<reference evidence="4 5" key="1">
    <citation type="journal article" date="2018" name="Proc. R. Soc. B">
        <title>A non-coding region near Follistatin controls head colour polymorphism in the Gouldian finch.</title>
        <authorList>
            <person name="Toomey M.B."/>
            <person name="Marques C.I."/>
            <person name="Andrade P."/>
            <person name="Araujo P.M."/>
            <person name="Sabatino S."/>
            <person name="Gazda M.A."/>
            <person name="Afonso S."/>
            <person name="Lopes R.J."/>
            <person name="Corbo J.C."/>
            <person name="Carneiro M."/>
        </authorList>
    </citation>
    <scope>NUCLEOTIDE SEQUENCE [LARGE SCALE GENOMIC DNA]</scope>
    <source>
        <strain evidence="4">Red01</strain>
        <tissue evidence="4">Muscle</tissue>
    </source>
</reference>
<organism evidence="4 5">
    <name type="scientific">Chloebia gouldiae</name>
    <name type="common">Gouldian finch</name>
    <name type="synonym">Erythrura gouldiae</name>
    <dbReference type="NCBI Taxonomy" id="44316"/>
    <lineage>
        <taxon>Eukaryota</taxon>
        <taxon>Metazoa</taxon>
        <taxon>Chordata</taxon>
        <taxon>Craniata</taxon>
        <taxon>Vertebrata</taxon>
        <taxon>Euteleostomi</taxon>
        <taxon>Archelosauria</taxon>
        <taxon>Archosauria</taxon>
        <taxon>Dinosauria</taxon>
        <taxon>Saurischia</taxon>
        <taxon>Theropoda</taxon>
        <taxon>Coelurosauria</taxon>
        <taxon>Aves</taxon>
        <taxon>Neognathae</taxon>
        <taxon>Neoaves</taxon>
        <taxon>Telluraves</taxon>
        <taxon>Australaves</taxon>
        <taxon>Passeriformes</taxon>
        <taxon>Passeroidea</taxon>
        <taxon>Passeridae</taxon>
        <taxon>Chloebia</taxon>
    </lineage>
</organism>